<dbReference type="Proteomes" id="UP000235672">
    <property type="component" value="Unassembled WGS sequence"/>
</dbReference>
<keyword evidence="3" id="KW-1185">Reference proteome</keyword>
<proteinExistence type="predicted"/>
<feature type="transmembrane region" description="Helical" evidence="1">
    <location>
        <begin position="60"/>
        <end position="78"/>
    </location>
</feature>
<dbReference type="OrthoDB" id="9451547at2759"/>
<accession>A0A2J6PL17</accession>
<sequence>ANATEVVSWVPNPTNRGTSNILQSCMITTSLCVWTALHLNLKEHDDPTFLRISHQTWRKAGWLMIGLLAPEMVVYTAYKLNRAYRWLFRRQGKERTSARGDLPIELEAAQNPNQTSATARHDKIPWSLAQGFHAQMGGFALDTIRAYPQLLPESSGYSFYRPLNISKEDLQDKSKASGLAKALVCLQASWFCVQCLVRVGQALPVTLLEINTFAHSICALLVYSLWWDKPLDVEKPTYLPVQGIHAVSKWSDIERHNYTRRFIEYLPVLISDLKNKVRITPVPPWIQFLFLFVAFIYGGLHSLAWNTMFPSQTQRLLWQISSSIIMGAGVPALICYFLSEV</sequence>
<feature type="transmembrane region" description="Helical" evidence="1">
    <location>
        <begin position="316"/>
        <end position="339"/>
    </location>
</feature>
<keyword evidence="1" id="KW-1133">Transmembrane helix</keyword>
<dbReference type="EMBL" id="KZ613519">
    <property type="protein sequence ID" value="PMD14720.1"/>
    <property type="molecule type" value="Genomic_DNA"/>
</dbReference>
<protein>
    <submittedName>
        <fullName evidence="2">Uncharacterized protein</fullName>
    </submittedName>
</protein>
<dbReference type="PANTHER" id="PTHR35043">
    <property type="entry name" value="TRANSCRIPTION FACTOR DOMAIN-CONTAINING PROTEIN"/>
    <property type="match status" value="1"/>
</dbReference>
<name>A0A2J6PL17_9HELO</name>
<evidence type="ECO:0000313" key="2">
    <source>
        <dbReference type="EMBL" id="PMD14720.1"/>
    </source>
</evidence>
<feature type="non-terminal residue" evidence="2">
    <location>
        <position position="1"/>
    </location>
</feature>
<evidence type="ECO:0000256" key="1">
    <source>
        <dbReference type="SAM" id="Phobius"/>
    </source>
</evidence>
<feature type="non-terminal residue" evidence="2">
    <location>
        <position position="341"/>
    </location>
</feature>
<keyword evidence="1" id="KW-0472">Membrane</keyword>
<feature type="transmembrane region" description="Helical" evidence="1">
    <location>
        <begin position="20"/>
        <end position="39"/>
    </location>
</feature>
<dbReference type="PANTHER" id="PTHR35043:SF9">
    <property type="match status" value="1"/>
</dbReference>
<keyword evidence="1" id="KW-0812">Transmembrane</keyword>
<organism evidence="2 3">
    <name type="scientific">Hyaloscypha hepaticicola</name>
    <dbReference type="NCBI Taxonomy" id="2082293"/>
    <lineage>
        <taxon>Eukaryota</taxon>
        <taxon>Fungi</taxon>
        <taxon>Dikarya</taxon>
        <taxon>Ascomycota</taxon>
        <taxon>Pezizomycotina</taxon>
        <taxon>Leotiomycetes</taxon>
        <taxon>Helotiales</taxon>
        <taxon>Hyaloscyphaceae</taxon>
        <taxon>Hyaloscypha</taxon>
    </lineage>
</organism>
<dbReference type="STRING" id="1745343.A0A2J6PL17"/>
<gene>
    <name evidence="2" type="ORF">NA56DRAFT_536156</name>
</gene>
<reference evidence="2 3" key="1">
    <citation type="submission" date="2016-05" db="EMBL/GenBank/DDBJ databases">
        <title>A degradative enzymes factory behind the ericoid mycorrhizal symbiosis.</title>
        <authorList>
            <consortium name="DOE Joint Genome Institute"/>
            <person name="Martino E."/>
            <person name="Morin E."/>
            <person name="Grelet G."/>
            <person name="Kuo A."/>
            <person name="Kohler A."/>
            <person name="Daghino S."/>
            <person name="Barry K."/>
            <person name="Choi C."/>
            <person name="Cichocki N."/>
            <person name="Clum A."/>
            <person name="Copeland A."/>
            <person name="Hainaut M."/>
            <person name="Haridas S."/>
            <person name="Labutti K."/>
            <person name="Lindquist E."/>
            <person name="Lipzen A."/>
            <person name="Khouja H.-R."/>
            <person name="Murat C."/>
            <person name="Ohm R."/>
            <person name="Olson A."/>
            <person name="Spatafora J."/>
            <person name="Veneault-Fourrey C."/>
            <person name="Henrissat B."/>
            <person name="Grigoriev I."/>
            <person name="Martin F."/>
            <person name="Perotto S."/>
        </authorList>
    </citation>
    <scope>NUCLEOTIDE SEQUENCE [LARGE SCALE GENOMIC DNA]</scope>
    <source>
        <strain evidence="2 3">UAMH 7357</strain>
    </source>
</reference>
<feature type="transmembrane region" description="Helical" evidence="1">
    <location>
        <begin position="285"/>
        <end position="304"/>
    </location>
</feature>
<dbReference type="AlphaFoldDB" id="A0A2J6PL17"/>
<evidence type="ECO:0000313" key="3">
    <source>
        <dbReference type="Proteomes" id="UP000235672"/>
    </source>
</evidence>